<gene>
    <name evidence="4" type="ORF">GCM10010249_43440</name>
</gene>
<dbReference type="AlphaFoldDB" id="A0A918ENK2"/>
<dbReference type="RefSeq" id="WP_189536467.1">
    <property type="nucleotide sequence ID" value="NZ_BMSV01000008.1"/>
</dbReference>
<dbReference type="PANTHER" id="PTHR33495:SF2">
    <property type="entry name" value="ANTI-SIGMA FACTOR ANTAGONIST TM_1081-RELATED"/>
    <property type="match status" value="1"/>
</dbReference>
<organism evidence="4 5">
    <name type="scientific">Streptomyces roseolilacinus</name>
    <dbReference type="NCBI Taxonomy" id="66904"/>
    <lineage>
        <taxon>Bacteria</taxon>
        <taxon>Bacillati</taxon>
        <taxon>Actinomycetota</taxon>
        <taxon>Actinomycetes</taxon>
        <taxon>Kitasatosporales</taxon>
        <taxon>Streptomycetaceae</taxon>
        <taxon>Streptomyces</taxon>
    </lineage>
</organism>
<sequence>MTTTPITLTVQVQDDGSTALALAGELDLDTAARIEPDLMSATSRSGRDVVLDLADLTFCDTAGVELLLRLQRRCAAGGCRLSLCRVPRRPGRVLRVLGVDRAIPCTFG</sequence>
<evidence type="ECO:0000313" key="5">
    <source>
        <dbReference type="Proteomes" id="UP000654123"/>
    </source>
</evidence>
<dbReference type="InterPro" id="IPR036513">
    <property type="entry name" value="STAS_dom_sf"/>
</dbReference>
<comment type="similarity">
    <text evidence="1 2">Belongs to the anti-sigma-factor antagonist family.</text>
</comment>
<dbReference type="CDD" id="cd07043">
    <property type="entry name" value="STAS_anti-anti-sigma_factors"/>
    <property type="match status" value="1"/>
</dbReference>
<dbReference type="SUPFAM" id="SSF52091">
    <property type="entry name" value="SpoIIaa-like"/>
    <property type="match status" value="1"/>
</dbReference>
<evidence type="ECO:0000256" key="1">
    <source>
        <dbReference type="ARBA" id="ARBA00009013"/>
    </source>
</evidence>
<evidence type="ECO:0000313" key="4">
    <source>
        <dbReference type="EMBL" id="GGQ19984.1"/>
    </source>
</evidence>
<dbReference type="InterPro" id="IPR058548">
    <property type="entry name" value="MlaB-like_STAS"/>
</dbReference>
<keyword evidence="5" id="KW-1185">Reference proteome</keyword>
<reference evidence="4" key="2">
    <citation type="submission" date="2020-09" db="EMBL/GenBank/DDBJ databases">
        <authorList>
            <person name="Sun Q."/>
            <person name="Ohkuma M."/>
        </authorList>
    </citation>
    <scope>NUCLEOTIDE SEQUENCE</scope>
    <source>
        <strain evidence="4">JCM 4335</strain>
    </source>
</reference>
<accession>A0A918ENK2</accession>
<dbReference type="GO" id="GO:0043856">
    <property type="term" value="F:anti-sigma factor antagonist activity"/>
    <property type="evidence" value="ECO:0007669"/>
    <property type="project" value="InterPro"/>
</dbReference>
<proteinExistence type="inferred from homology"/>
<evidence type="ECO:0000256" key="2">
    <source>
        <dbReference type="RuleBase" id="RU003749"/>
    </source>
</evidence>
<dbReference type="InterPro" id="IPR003658">
    <property type="entry name" value="Anti-sigma_ant"/>
</dbReference>
<comment type="caution">
    <text evidence="4">The sequence shown here is derived from an EMBL/GenBank/DDBJ whole genome shotgun (WGS) entry which is preliminary data.</text>
</comment>
<name>A0A918ENK2_9ACTN</name>
<feature type="domain" description="STAS" evidence="3">
    <location>
        <begin position="15"/>
        <end position="108"/>
    </location>
</feature>
<evidence type="ECO:0000259" key="3">
    <source>
        <dbReference type="PROSITE" id="PS50801"/>
    </source>
</evidence>
<dbReference type="PANTHER" id="PTHR33495">
    <property type="entry name" value="ANTI-SIGMA FACTOR ANTAGONIST TM_1081-RELATED-RELATED"/>
    <property type="match status" value="1"/>
</dbReference>
<dbReference type="EMBL" id="BMSV01000008">
    <property type="protein sequence ID" value="GGQ19984.1"/>
    <property type="molecule type" value="Genomic_DNA"/>
</dbReference>
<dbReference type="Pfam" id="PF13466">
    <property type="entry name" value="STAS_2"/>
    <property type="match status" value="1"/>
</dbReference>
<dbReference type="Proteomes" id="UP000654123">
    <property type="component" value="Unassembled WGS sequence"/>
</dbReference>
<dbReference type="PROSITE" id="PS50801">
    <property type="entry name" value="STAS"/>
    <property type="match status" value="1"/>
</dbReference>
<protein>
    <recommendedName>
        <fullName evidence="2">Anti-sigma factor antagonist</fullName>
    </recommendedName>
</protein>
<dbReference type="NCBIfam" id="TIGR00377">
    <property type="entry name" value="ant_ant_sig"/>
    <property type="match status" value="1"/>
</dbReference>
<reference evidence="4" key="1">
    <citation type="journal article" date="2014" name="Int. J. Syst. Evol. Microbiol.">
        <title>Complete genome sequence of Corynebacterium casei LMG S-19264T (=DSM 44701T), isolated from a smear-ripened cheese.</title>
        <authorList>
            <consortium name="US DOE Joint Genome Institute (JGI-PGF)"/>
            <person name="Walter F."/>
            <person name="Albersmeier A."/>
            <person name="Kalinowski J."/>
            <person name="Ruckert C."/>
        </authorList>
    </citation>
    <scope>NUCLEOTIDE SEQUENCE</scope>
    <source>
        <strain evidence="4">JCM 4335</strain>
    </source>
</reference>
<dbReference type="Gene3D" id="3.30.750.24">
    <property type="entry name" value="STAS domain"/>
    <property type="match status" value="1"/>
</dbReference>
<dbReference type="InterPro" id="IPR002645">
    <property type="entry name" value="STAS_dom"/>
</dbReference>